<dbReference type="AlphaFoldDB" id="A0A7C4H595"/>
<organism evidence="1">
    <name type="scientific">Staphylothermus marinus</name>
    <dbReference type="NCBI Taxonomy" id="2280"/>
    <lineage>
        <taxon>Archaea</taxon>
        <taxon>Thermoproteota</taxon>
        <taxon>Thermoprotei</taxon>
        <taxon>Desulfurococcales</taxon>
        <taxon>Desulfurococcaceae</taxon>
        <taxon>Staphylothermus</taxon>
    </lineage>
</organism>
<gene>
    <name evidence="1" type="ORF">ENU14_01435</name>
</gene>
<name>A0A7C4H595_STAMA</name>
<reference evidence="1" key="1">
    <citation type="journal article" date="2020" name="mSystems">
        <title>Genome- and Community-Level Interaction Insights into Carbon Utilization and Element Cycling Functions of Hydrothermarchaeota in Hydrothermal Sediment.</title>
        <authorList>
            <person name="Zhou Z."/>
            <person name="Liu Y."/>
            <person name="Xu W."/>
            <person name="Pan J."/>
            <person name="Luo Z.H."/>
            <person name="Li M."/>
        </authorList>
    </citation>
    <scope>NUCLEOTIDE SEQUENCE [LARGE SCALE GENOMIC DNA]</scope>
    <source>
        <strain evidence="1">SpSt-642</strain>
    </source>
</reference>
<accession>A0A7C4H595</accession>
<sequence length="222" mass="25851">MNDSNTLDVKSKYFKITIKNERVKTPSYEYSAHHIYLYGFKKADISVSQDRVYGEVEYTDIPFIEIDNDILSIQYNDEPVVKHELNELIKMFIENKSLHGLLEPLHVKMSSENSLNLLINDKYRFNASEINLSIEDNYSIVNILIYPLKLMWIYSPKALVKIDNVDDKIVLKISGVLNEKQVEEYFLKIDDKASSEKSLFKTILSNGERSKPMSENISKRKK</sequence>
<comment type="caution">
    <text evidence="1">The sequence shown here is derived from an EMBL/GenBank/DDBJ whole genome shotgun (WGS) entry which is preliminary data.</text>
</comment>
<evidence type="ECO:0000313" key="1">
    <source>
        <dbReference type="EMBL" id="HGM58239.1"/>
    </source>
</evidence>
<dbReference type="EMBL" id="DTBJ01000014">
    <property type="protein sequence ID" value="HGM58239.1"/>
    <property type="molecule type" value="Genomic_DNA"/>
</dbReference>
<proteinExistence type="predicted"/>
<protein>
    <submittedName>
        <fullName evidence="1">Uncharacterized protein</fullName>
    </submittedName>
</protein>